<dbReference type="GO" id="GO:0004713">
    <property type="term" value="F:protein tyrosine kinase activity"/>
    <property type="evidence" value="ECO:0007669"/>
    <property type="project" value="InterPro"/>
</dbReference>
<dbReference type="SUPFAM" id="SSF56112">
    <property type="entry name" value="Protein kinase-like (PK-like)"/>
    <property type="match status" value="1"/>
</dbReference>
<evidence type="ECO:0000256" key="4">
    <source>
        <dbReference type="ARBA" id="ARBA00022989"/>
    </source>
</evidence>
<dbReference type="OrthoDB" id="10030083at2759"/>
<feature type="transmembrane region" description="Helical" evidence="6">
    <location>
        <begin position="258"/>
        <end position="279"/>
    </location>
</feature>
<comment type="caution">
    <text evidence="8">The sequence shown here is derived from an EMBL/GenBank/DDBJ whole genome shotgun (WGS) entry which is preliminary data.</text>
</comment>
<dbReference type="UniPathway" id="UPA00085"/>
<dbReference type="InterPro" id="IPR011009">
    <property type="entry name" value="Kinase-like_dom_sf"/>
</dbReference>
<feature type="transmembrane region" description="Helical" evidence="6">
    <location>
        <begin position="188"/>
        <end position="207"/>
    </location>
</feature>
<dbReference type="Proteomes" id="UP000440578">
    <property type="component" value="Unassembled WGS sequence"/>
</dbReference>
<name>A0A6A4WXP8_AMPAM</name>
<dbReference type="GO" id="GO:0046839">
    <property type="term" value="P:phospholipid dephosphorylation"/>
    <property type="evidence" value="ECO:0007669"/>
    <property type="project" value="TreeGrafter"/>
</dbReference>
<keyword evidence="9" id="KW-1185">Reference proteome</keyword>
<evidence type="ECO:0000313" key="8">
    <source>
        <dbReference type="EMBL" id="KAF0308604.1"/>
    </source>
</evidence>
<dbReference type="InterPro" id="IPR001245">
    <property type="entry name" value="Ser-Thr/Tyr_kinase_cat_dom"/>
</dbReference>
<dbReference type="GO" id="GO:0016020">
    <property type="term" value="C:membrane"/>
    <property type="evidence" value="ECO:0007669"/>
    <property type="project" value="UniProtKB-SubCell"/>
</dbReference>
<proteinExistence type="inferred from homology"/>
<dbReference type="PROSITE" id="PS50011">
    <property type="entry name" value="PROTEIN_KINASE_DOM"/>
    <property type="match status" value="1"/>
</dbReference>
<feature type="transmembrane region" description="Helical" evidence="6">
    <location>
        <begin position="322"/>
        <end position="341"/>
    </location>
</feature>
<dbReference type="GO" id="GO:0005524">
    <property type="term" value="F:ATP binding"/>
    <property type="evidence" value="ECO:0007669"/>
    <property type="project" value="InterPro"/>
</dbReference>
<dbReference type="GO" id="GO:0006644">
    <property type="term" value="P:phospholipid metabolic process"/>
    <property type="evidence" value="ECO:0007669"/>
    <property type="project" value="UniProtKB-UniPathway"/>
</dbReference>
<feature type="transmembrane region" description="Helical" evidence="6">
    <location>
        <begin position="291"/>
        <end position="310"/>
    </location>
</feature>
<dbReference type="GO" id="GO:0008195">
    <property type="term" value="F:phosphatidate phosphatase activity"/>
    <property type="evidence" value="ECO:0007669"/>
    <property type="project" value="TreeGrafter"/>
</dbReference>
<evidence type="ECO:0000313" key="9">
    <source>
        <dbReference type="Proteomes" id="UP000440578"/>
    </source>
</evidence>
<evidence type="ECO:0000256" key="2">
    <source>
        <dbReference type="ARBA" id="ARBA00008816"/>
    </source>
</evidence>
<organism evidence="8 9">
    <name type="scientific">Amphibalanus amphitrite</name>
    <name type="common">Striped barnacle</name>
    <name type="synonym">Balanus amphitrite</name>
    <dbReference type="NCBI Taxonomy" id="1232801"/>
    <lineage>
        <taxon>Eukaryota</taxon>
        <taxon>Metazoa</taxon>
        <taxon>Ecdysozoa</taxon>
        <taxon>Arthropoda</taxon>
        <taxon>Crustacea</taxon>
        <taxon>Multicrustacea</taxon>
        <taxon>Cirripedia</taxon>
        <taxon>Thoracica</taxon>
        <taxon>Thoracicalcarea</taxon>
        <taxon>Balanomorpha</taxon>
        <taxon>Balanoidea</taxon>
        <taxon>Balanidae</taxon>
        <taxon>Amphibalaninae</taxon>
        <taxon>Amphibalanus</taxon>
    </lineage>
</organism>
<reference evidence="8 9" key="1">
    <citation type="submission" date="2019-07" db="EMBL/GenBank/DDBJ databases">
        <title>Draft genome assembly of a fouling barnacle, Amphibalanus amphitrite (Darwin, 1854): The first reference genome for Thecostraca.</title>
        <authorList>
            <person name="Kim W."/>
        </authorList>
    </citation>
    <scope>NUCLEOTIDE SEQUENCE [LARGE SCALE GENOMIC DNA]</scope>
    <source>
        <strain evidence="8">SNU_AA5</strain>
        <tissue evidence="8">Soma without cirri and trophi</tissue>
    </source>
</reference>
<dbReference type="CDD" id="cd03390">
    <property type="entry name" value="PAP2_containing_1_like"/>
    <property type="match status" value="1"/>
</dbReference>
<dbReference type="SMART" id="SM00219">
    <property type="entry name" value="TyrKc"/>
    <property type="match status" value="1"/>
</dbReference>
<dbReference type="Pfam" id="PF01569">
    <property type="entry name" value="PAP2"/>
    <property type="match status" value="1"/>
</dbReference>
<dbReference type="InterPro" id="IPR000719">
    <property type="entry name" value="Prot_kinase_dom"/>
</dbReference>
<dbReference type="InterPro" id="IPR020635">
    <property type="entry name" value="Tyr_kinase_cat_dom"/>
</dbReference>
<evidence type="ECO:0000256" key="5">
    <source>
        <dbReference type="ARBA" id="ARBA00023136"/>
    </source>
</evidence>
<evidence type="ECO:0000256" key="1">
    <source>
        <dbReference type="ARBA" id="ARBA00004141"/>
    </source>
</evidence>
<feature type="transmembrane region" description="Helical" evidence="6">
    <location>
        <begin position="219"/>
        <end position="238"/>
    </location>
</feature>
<dbReference type="InterPro" id="IPR043216">
    <property type="entry name" value="PAP-like"/>
</dbReference>
<dbReference type="Pfam" id="PF07714">
    <property type="entry name" value="PK_Tyr_Ser-Thr"/>
    <property type="match status" value="1"/>
</dbReference>
<dbReference type="InterPro" id="IPR036938">
    <property type="entry name" value="PAP2/HPO_sf"/>
</dbReference>
<protein>
    <submittedName>
        <fullName evidence="8">Phospholipid phosphatase 4</fullName>
    </submittedName>
</protein>
<dbReference type="EMBL" id="VIIS01000477">
    <property type="protein sequence ID" value="KAF0308604.1"/>
    <property type="molecule type" value="Genomic_DNA"/>
</dbReference>
<feature type="domain" description="Protein kinase" evidence="7">
    <location>
        <begin position="1"/>
        <end position="112"/>
    </location>
</feature>
<dbReference type="Gene3D" id="1.10.510.10">
    <property type="entry name" value="Transferase(Phosphotransferase) domain 1"/>
    <property type="match status" value="1"/>
</dbReference>
<dbReference type="PANTHER" id="PTHR10165:SF35">
    <property type="entry name" value="RE23632P"/>
    <property type="match status" value="1"/>
</dbReference>
<dbReference type="SUPFAM" id="SSF48317">
    <property type="entry name" value="Acid phosphatase/Vanadium-dependent haloperoxidase"/>
    <property type="match status" value="1"/>
</dbReference>
<keyword evidence="4 6" id="KW-1133">Transmembrane helix</keyword>
<comment type="subcellular location">
    <subcellularLocation>
        <location evidence="1">Membrane</location>
        <topology evidence="1">Multi-pass membrane protein</topology>
    </subcellularLocation>
</comment>
<dbReference type="PRINTS" id="PR00109">
    <property type="entry name" value="TYRKINASE"/>
</dbReference>
<evidence type="ECO:0000256" key="6">
    <source>
        <dbReference type="SAM" id="Phobius"/>
    </source>
</evidence>
<dbReference type="InterPro" id="IPR000326">
    <property type="entry name" value="PAP2/HPO"/>
</dbReference>
<evidence type="ECO:0000259" key="7">
    <source>
        <dbReference type="PROSITE" id="PS50011"/>
    </source>
</evidence>
<dbReference type="AlphaFoldDB" id="A0A6A4WXP8"/>
<sequence>MYEKVQSLSLQSRALLPVRWMPAESILYGKFTTESDVHSYGVLLWELFSFGLQPYYGYSSAEVVEMVRRRQLLPRPDDAPVAVYQLMLDCWQQTPGRRPTFEQILARLSEWRRAGAVGGARSLAAAAEVGRSLEFATRYFAAEVCVRIFLLLVFLKTELTDPFERQIRPEEAWVYSYPQMDSYVPGSALWFLVVSVPVATIGALFLINRDWIDLREAGLCSSLALLLTGIVTNCIKLARVDLPCTGSAMLVSEGRKSFPSGHASLAACLAVFTCLYLSGKLGTFTERGRRQSHKLLVLFPLLVAALIAASRTCDYHHHWQDVVVGGALGVAIGWICYRHFYPAVTEAGADRPHCVAGVDDTPLLPQHVPTSSAAAAAASESDVKWM</sequence>
<keyword evidence="5 6" id="KW-0472">Membrane</keyword>
<evidence type="ECO:0000256" key="3">
    <source>
        <dbReference type="ARBA" id="ARBA00022692"/>
    </source>
</evidence>
<gene>
    <name evidence="8" type="primary">Plpp4_1</name>
    <name evidence="8" type="ORF">FJT64_020215</name>
</gene>
<dbReference type="SMART" id="SM00014">
    <property type="entry name" value="acidPPc"/>
    <property type="match status" value="1"/>
</dbReference>
<dbReference type="Gene3D" id="1.20.144.10">
    <property type="entry name" value="Phosphatidic acid phosphatase type 2/haloperoxidase"/>
    <property type="match status" value="1"/>
</dbReference>
<accession>A0A6A4WXP8</accession>
<comment type="similarity">
    <text evidence="2">Belongs to the PA-phosphatase related phosphoesterase family.</text>
</comment>
<keyword evidence="3 6" id="KW-0812">Transmembrane</keyword>
<dbReference type="PANTHER" id="PTHR10165">
    <property type="entry name" value="LIPID PHOSPHATE PHOSPHATASE"/>
    <property type="match status" value="1"/>
</dbReference>